<gene>
    <name evidence="1" type="ORF">JFN88_15625</name>
</gene>
<dbReference type="EMBL" id="JAELUP010000089">
    <property type="protein sequence ID" value="MBJ6362648.1"/>
    <property type="molecule type" value="Genomic_DNA"/>
</dbReference>
<dbReference type="RefSeq" id="WP_199020194.1">
    <property type="nucleotide sequence ID" value="NZ_JAELUP010000089.1"/>
</dbReference>
<reference evidence="1" key="1">
    <citation type="submission" date="2020-12" db="EMBL/GenBank/DDBJ databases">
        <authorList>
            <person name="Huq M.A."/>
        </authorList>
    </citation>
    <scope>NUCLEOTIDE SEQUENCE</scope>
    <source>
        <strain evidence="1">MAHUQ-46</strain>
    </source>
</reference>
<comment type="caution">
    <text evidence="1">The sequence shown here is derived from an EMBL/GenBank/DDBJ whole genome shotgun (WGS) entry which is preliminary data.</text>
</comment>
<sequence length="171" mass="19763">MLKDVWPIDDVSDIFIYNERTGEKIEIPKERQYVVTQALAWTDLDKARALKPDDKGYMVTLALYMQDGKEYGFRYNPVQNTFDLDSGQYYANDKMLLLLKGLLEPDSRLAELDRLLEQARVEYSADDSAKSTKASCMIFGVCWWMAAIFTRGKSGLLFSVTYSFIFIMTVW</sequence>
<protein>
    <submittedName>
        <fullName evidence="1">Uncharacterized protein</fullName>
    </submittedName>
</protein>
<accession>A0A934MR87</accession>
<organism evidence="1 2">
    <name type="scientific">Paenibacillus roseus</name>
    <dbReference type="NCBI Taxonomy" id="2798579"/>
    <lineage>
        <taxon>Bacteria</taxon>
        <taxon>Bacillati</taxon>
        <taxon>Bacillota</taxon>
        <taxon>Bacilli</taxon>
        <taxon>Bacillales</taxon>
        <taxon>Paenibacillaceae</taxon>
        <taxon>Paenibacillus</taxon>
    </lineage>
</organism>
<dbReference type="AlphaFoldDB" id="A0A934MR87"/>
<evidence type="ECO:0000313" key="1">
    <source>
        <dbReference type="EMBL" id="MBJ6362648.1"/>
    </source>
</evidence>
<dbReference type="Proteomes" id="UP000640274">
    <property type="component" value="Unassembled WGS sequence"/>
</dbReference>
<keyword evidence="2" id="KW-1185">Reference proteome</keyword>
<evidence type="ECO:0000313" key="2">
    <source>
        <dbReference type="Proteomes" id="UP000640274"/>
    </source>
</evidence>
<name>A0A934MR87_9BACL</name>
<proteinExistence type="predicted"/>